<evidence type="ECO:0000256" key="1">
    <source>
        <dbReference type="SAM" id="MobiDB-lite"/>
    </source>
</evidence>
<proteinExistence type="predicted"/>
<feature type="non-terminal residue" evidence="2">
    <location>
        <position position="74"/>
    </location>
</feature>
<organism evidence="2 3">
    <name type="scientific">Culex pipiens pipiens</name>
    <name type="common">Northern house mosquito</name>
    <dbReference type="NCBI Taxonomy" id="38569"/>
    <lineage>
        <taxon>Eukaryota</taxon>
        <taxon>Metazoa</taxon>
        <taxon>Ecdysozoa</taxon>
        <taxon>Arthropoda</taxon>
        <taxon>Hexapoda</taxon>
        <taxon>Insecta</taxon>
        <taxon>Pterygota</taxon>
        <taxon>Neoptera</taxon>
        <taxon>Endopterygota</taxon>
        <taxon>Diptera</taxon>
        <taxon>Nematocera</taxon>
        <taxon>Culicoidea</taxon>
        <taxon>Culicidae</taxon>
        <taxon>Culicinae</taxon>
        <taxon>Culicini</taxon>
        <taxon>Culex</taxon>
        <taxon>Culex</taxon>
    </lineage>
</organism>
<dbReference type="Proteomes" id="UP001562425">
    <property type="component" value="Unassembled WGS sequence"/>
</dbReference>
<sequence length="74" mass="7656">MASSHQFRQPNAAAAHDRVAEGQGKSLNLFGGGGEAGAGTGRNGTAEKHITTIFFDLDNTLIPTRKGDAKACSK</sequence>
<feature type="compositionally biased region" description="Gly residues" evidence="1">
    <location>
        <begin position="30"/>
        <end position="42"/>
    </location>
</feature>
<accession>A0ABD1CFP7</accession>
<dbReference type="AlphaFoldDB" id="A0ABD1CFP7"/>
<dbReference type="EMBL" id="JBEHCU010012678">
    <property type="protein sequence ID" value="KAL1375214.1"/>
    <property type="molecule type" value="Genomic_DNA"/>
</dbReference>
<protein>
    <submittedName>
        <fullName evidence="2">Uncharacterized protein</fullName>
    </submittedName>
</protein>
<evidence type="ECO:0000313" key="2">
    <source>
        <dbReference type="EMBL" id="KAL1375214.1"/>
    </source>
</evidence>
<gene>
    <name evidence="2" type="ORF">pipiens_017625</name>
</gene>
<reference evidence="2 3" key="1">
    <citation type="submission" date="2024-05" db="EMBL/GenBank/DDBJ databases">
        <title>Culex pipiens pipiens assembly and annotation.</title>
        <authorList>
            <person name="Alout H."/>
            <person name="Durand T."/>
        </authorList>
    </citation>
    <scope>NUCLEOTIDE SEQUENCE [LARGE SCALE GENOMIC DNA]</scope>
    <source>
        <strain evidence="2">HA-2024</strain>
        <tissue evidence="2">Whole body</tissue>
    </source>
</reference>
<keyword evidence="3" id="KW-1185">Reference proteome</keyword>
<name>A0ABD1CFP7_CULPP</name>
<evidence type="ECO:0000313" key="3">
    <source>
        <dbReference type="Proteomes" id="UP001562425"/>
    </source>
</evidence>
<feature type="region of interest" description="Disordered" evidence="1">
    <location>
        <begin position="1"/>
        <end position="44"/>
    </location>
</feature>
<comment type="caution">
    <text evidence="2">The sequence shown here is derived from an EMBL/GenBank/DDBJ whole genome shotgun (WGS) entry which is preliminary data.</text>
</comment>